<dbReference type="GO" id="GO:0005886">
    <property type="term" value="C:plasma membrane"/>
    <property type="evidence" value="ECO:0007669"/>
    <property type="project" value="UniProtKB-SubCell"/>
</dbReference>
<dbReference type="AlphaFoldDB" id="A0A7C9RA92"/>
<dbReference type="RefSeq" id="WP_165120502.1">
    <property type="nucleotide sequence ID" value="NZ_JAAKZG010000013.1"/>
</dbReference>
<dbReference type="PANTHER" id="PTHR30086">
    <property type="entry name" value="ARGININE EXPORTER PROTEIN ARGO"/>
    <property type="match status" value="1"/>
</dbReference>
<dbReference type="Proteomes" id="UP000481252">
    <property type="component" value="Unassembled WGS sequence"/>
</dbReference>
<dbReference type="EMBL" id="JAAKZG010000013">
    <property type="protein sequence ID" value="NGN44100.1"/>
    <property type="molecule type" value="Genomic_DNA"/>
</dbReference>
<accession>A0A7C9RA92</accession>
<comment type="subcellular location">
    <subcellularLocation>
        <location evidence="1">Cell membrane</location>
        <topology evidence="1">Multi-pass membrane protein</topology>
    </subcellularLocation>
</comment>
<evidence type="ECO:0000256" key="5">
    <source>
        <dbReference type="ARBA" id="ARBA00023136"/>
    </source>
</evidence>
<feature type="transmembrane region" description="Helical" evidence="6">
    <location>
        <begin position="182"/>
        <end position="202"/>
    </location>
</feature>
<gene>
    <name evidence="7" type="ORF">G6N74_23820</name>
</gene>
<keyword evidence="5 6" id="KW-0472">Membrane</keyword>
<dbReference type="PANTHER" id="PTHR30086:SF20">
    <property type="entry name" value="ARGININE EXPORTER PROTEIN ARGO-RELATED"/>
    <property type="match status" value="1"/>
</dbReference>
<keyword evidence="3 6" id="KW-0812">Transmembrane</keyword>
<feature type="transmembrane region" description="Helical" evidence="6">
    <location>
        <begin position="6"/>
        <end position="28"/>
    </location>
</feature>
<evidence type="ECO:0000256" key="2">
    <source>
        <dbReference type="ARBA" id="ARBA00022475"/>
    </source>
</evidence>
<evidence type="ECO:0000313" key="8">
    <source>
        <dbReference type="Proteomes" id="UP000481252"/>
    </source>
</evidence>
<comment type="caution">
    <text evidence="7">The sequence shown here is derived from an EMBL/GenBank/DDBJ whole genome shotgun (WGS) entry which is preliminary data.</text>
</comment>
<evidence type="ECO:0000256" key="3">
    <source>
        <dbReference type="ARBA" id="ARBA00022692"/>
    </source>
</evidence>
<dbReference type="InterPro" id="IPR001123">
    <property type="entry name" value="LeuE-type"/>
</dbReference>
<dbReference type="Pfam" id="PF01810">
    <property type="entry name" value="LysE"/>
    <property type="match status" value="1"/>
</dbReference>
<reference evidence="7 8" key="1">
    <citation type="submission" date="2020-02" db="EMBL/GenBank/DDBJ databases">
        <title>Genome sequence of the type strain CGMCC 1.15528 of Mesorhizobium zhangyense.</title>
        <authorList>
            <person name="Gao J."/>
            <person name="Sun J."/>
        </authorList>
    </citation>
    <scope>NUCLEOTIDE SEQUENCE [LARGE SCALE GENOMIC DNA]</scope>
    <source>
        <strain evidence="7 8">CGMCC 1.15528</strain>
    </source>
</reference>
<feature type="transmembrane region" description="Helical" evidence="6">
    <location>
        <begin position="40"/>
        <end position="65"/>
    </location>
</feature>
<evidence type="ECO:0000256" key="4">
    <source>
        <dbReference type="ARBA" id="ARBA00022989"/>
    </source>
</evidence>
<evidence type="ECO:0000313" key="7">
    <source>
        <dbReference type="EMBL" id="NGN44100.1"/>
    </source>
</evidence>
<protein>
    <submittedName>
        <fullName evidence="7">LysE family translocator</fullName>
    </submittedName>
</protein>
<sequence>MTLAGFVTYAGALAIAAAIPGPGVTALVARALGSGFSSSLAMSLGLICGDLTYLTAVVLGLALVAQTFGTVFLVIKWLGVAYLAYLAWTFWTSGITPENIEARKGKGGLFTSFLAGLTVTLGNPKTMIFYLALTPTLVDLRTITVADYGILAVVTVLVLLVVLVPYLALAAKARWLLKTPRALRTLNRTAAVFMAGAAAAIASR</sequence>
<proteinExistence type="predicted"/>
<keyword evidence="8" id="KW-1185">Reference proteome</keyword>
<name>A0A7C9RA92_9HYPH</name>
<keyword evidence="2" id="KW-1003">Cell membrane</keyword>
<feature type="transmembrane region" description="Helical" evidence="6">
    <location>
        <begin position="71"/>
        <end position="91"/>
    </location>
</feature>
<feature type="transmembrane region" description="Helical" evidence="6">
    <location>
        <begin position="112"/>
        <end position="133"/>
    </location>
</feature>
<evidence type="ECO:0000256" key="6">
    <source>
        <dbReference type="SAM" id="Phobius"/>
    </source>
</evidence>
<keyword evidence="4 6" id="KW-1133">Transmembrane helix</keyword>
<evidence type="ECO:0000256" key="1">
    <source>
        <dbReference type="ARBA" id="ARBA00004651"/>
    </source>
</evidence>
<dbReference type="GO" id="GO:0015171">
    <property type="term" value="F:amino acid transmembrane transporter activity"/>
    <property type="evidence" value="ECO:0007669"/>
    <property type="project" value="TreeGrafter"/>
</dbReference>
<feature type="transmembrane region" description="Helical" evidence="6">
    <location>
        <begin position="148"/>
        <end position="170"/>
    </location>
</feature>
<organism evidence="7 8">
    <name type="scientific">Mesorhizobium zhangyense</name>
    <dbReference type="NCBI Taxonomy" id="1776730"/>
    <lineage>
        <taxon>Bacteria</taxon>
        <taxon>Pseudomonadati</taxon>
        <taxon>Pseudomonadota</taxon>
        <taxon>Alphaproteobacteria</taxon>
        <taxon>Hyphomicrobiales</taxon>
        <taxon>Phyllobacteriaceae</taxon>
        <taxon>Mesorhizobium</taxon>
    </lineage>
</organism>